<sequence length="100" mass="10841">MIYLRVRKSNDDVKLALKEDLDSFSGGILPSSSPLVELLPPPPRPLQSSLSPVQGLSQKASALNLKSLRLSRIDASGLLVSKKLEKHNVESARTHVSVTI</sequence>
<accession>A0AAD5T5A8</accession>
<gene>
    <name evidence="1" type="ORF">HK100_009154</name>
</gene>
<dbReference type="EMBL" id="JADGJH010000463">
    <property type="protein sequence ID" value="KAJ3128451.1"/>
    <property type="molecule type" value="Genomic_DNA"/>
</dbReference>
<evidence type="ECO:0000313" key="1">
    <source>
        <dbReference type="EMBL" id="KAJ3128451.1"/>
    </source>
</evidence>
<protein>
    <submittedName>
        <fullName evidence="1">Uncharacterized protein</fullName>
    </submittedName>
</protein>
<dbReference type="AlphaFoldDB" id="A0AAD5T5A8"/>
<comment type="caution">
    <text evidence="1">The sequence shown here is derived from an EMBL/GenBank/DDBJ whole genome shotgun (WGS) entry which is preliminary data.</text>
</comment>
<feature type="non-terminal residue" evidence="1">
    <location>
        <position position="100"/>
    </location>
</feature>
<keyword evidence="2" id="KW-1185">Reference proteome</keyword>
<dbReference type="Proteomes" id="UP001211907">
    <property type="component" value="Unassembled WGS sequence"/>
</dbReference>
<evidence type="ECO:0000313" key="2">
    <source>
        <dbReference type="Proteomes" id="UP001211907"/>
    </source>
</evidence>
<name>A0AAD5T5A8_9FUNG</name>
<proteinExistence type="predicted"/>
<reference evidence="1" key="1">
    <citation type="submission" date="2020-05" db="EMBL/GenBank/DDBJ databases">
        <title>Phylogenomic resolution of chytrid fungi.</title>
        <authorList>
            <person name="Stajich J.E."/>
            <person name="Amses K."/>
            <person name="Simmons R."/>
            <person name="Seto K."/>
            <person name="Myers J."/>
            <person name="Bonds A."/>
            <person name="Quandt C.A."/>
            <person name="Barry K."/>
            <person name="Liu P."/>
            <person name="Grigoriev I."/>
            <person name="Longcore J.E."/>
            <person name="James T.Y."/>
        </authorList>
    </citation>
    <scope>NUCLEOTIDE SEQUENCE</scope>
    <source>
        <strain evidence="1">JEL0513</strain>
    </source>
</reference>
<organism evidence="1 2">
    <name type="scientific">Physocladia obscura</name>
    <dbReference type="NCBI Taxonomy" id="109957"/>
    <lineage>
        <taxon>Eukaryota</taxon>
        <taxon>Fungi</taxon>
        <taxon>Fungi incertae sedis</taxon>
        <taxon>Chytridiomycota</taxon>
        <taxon>Chytridiomycota incertae sedis</taxon>
        <taxon>Chytridiomycetes</taxon>
        <taxon>Chytridiales</taxon>
        <taxon>Chytriomycetaceae</taxon>
        <taxon>Physocladia</taxon>
    </lineage>
</organism>